<dbReference type="Pfam" id="PF13280">
    <property type="entry name" value="WYL"/>
    <property type="match status" value="1"/>
</dbReference>
<dbReference type="InterPro" id="IPR013196">
    <property type="entry name" value="HTH_11"/>
</dbReference>
<gene>
    <name evidence="3" type="ORF">PhaeoP13_03477</name>
</gene>
<dbReference type="PROSITE" id="PS52050">
    <property type="entry name" value="WYL"/>
    <property type="match status" value="1"/>
</dbReference>
<reference evidence="3 4" key="1">
    <citation type="journal article" date="2017" name="Front. Microbiol.">
        <title>Phaeobacter piscinae sp. nov., a species of the Roseobacter group and potential aquaculture probiont.</title>
        <authorList>
            <person name="Sonnenschein E.C."/>
            <person name="Phippen C.B.W."/>
            <person name="Nielsen K.F."/>
            <person name="Mateiu R.V."/>
            <person name="Melchiorsen J."/>
            <person name="Gram L."/>
            <person name="Overmann J."/>
            <person name="Freese H.M."/>
        </authorList>
    </citation>
    <scope>NUCLEOTIDE SEQUENCE [LARGE SCALE GENOMIC DNA]</scope>
    <source>
        <strain evidence="3 4">P13</strain>
    </source>
</reference>
<dbReference type="InterPro" id="IPR036390">
    <property type="entry name" value="WH_DNA-bd_sf"/>
</dbReference>
<dbReference type="PANTHER" id="PTHR34580">
    <property type="match status" value="1"/>
</dbReference>
<feature type="domain" description="Helix-turn-helix type 11" evidence="1">
    <location>
        <begin position="19"/>
        <end position="72"/>
    </location>
</feature>
<dbReference type="GO" id="GO:0003677">
    <property type="term" value="F:DNA binding"/>
    <property type="evidence" value="ECO:0007669"/>
    <property type="project" value="UniProtKB-KW"/>
</dbReference>
<accession>A0AAN1LC87</accession>
<dbReference type="EMBL" id="CP010767">
    <property type="protein sequence ID" value="ATG45360.1"/>
    <property type="molecule type" value="Genomic_DNA"/>
</dbReference>
<proteinExistence type="predicted"/>
<dbReference type="Proteomes" id="UP000218606">
    <property type="component" value="Chromosome"/>
</dbReference>
<organism evidence="3 4">
    <name type="scientific">Phaeobacter piscinae</name>
    <dbReference type="NCBI Taxonomy" id="1580596"/>
    <lineage>
        <taxon>Bacteria</taxon>
        <taxon>Pseudomonadati</taxon>
        <taxon>Pseudomonadota</taxon>
        <taxon>Alphaproteobacteria</taxon>
        <taxon>Rhodobacterales</taxon>
        <taxon>Roseobacteraceae</taxon>
        <taxon>Phaeobacter</taxon>
    </lineage>
</organism>
<dbReference type="InterPro" id="IPR051534">
    <property type="entry name" value="CBASS_pafABC_assoc_protein"/>
</dbReference>
<dbReference type="InterPro" id="IPR036388">
    <property type="entry name" value="WH-like_DNA-bd_sf"/>
</dbReference>
<dbReference type="AlphaFoldDB" id="A0AAN1LC87"/>
<evidence type="ECO:0000259" key="1">
    <source>
        <dbReference type="Pfam" id="PF08279"/>
    </source>
</evidence>
<dbReference type="InterPro" id="IPR026881">
    <property type="entry name" value="WYL_dom"/>
</dbReference>
<evidence type="ECO:0000313" key="3">
    <source>
        <dbReference type="EMBL" id="ATG45360.1"/>
    </source>
</evidence>
<dbReference type="Gene3D" id="1.10.10.10">
    <property type="entry name" value="Winged helix-like DNA-binding domain superfamily/Winged helix DNA-binding domain"/>
    <property type="match status" value="1"/>
</dbReference>
<protein>
    <submittedName>
        <fullName evidence="3">DNA-binding protein</fullName>
    </submittedName>
</protein>
<keyword evidence="3" id="KW-0238">DNA-binding</keyword>
<evidence type="ECO:0000313" key="4">
    <source>
        <dbReference type="Proteomes" id="UP000218606"/>
    </source>
</evidence>
<sequence>MTETVIKDRDDGAMSRSHRLFQVMQLLRQGGGPHTAAKLAQDLGISARSVHRDIATLREMGAIIDGEAGYGFTLIEDNALPPMGFRDTELEALVLGLREVQQIGDPELADAAAEALRKLQARLPNRQAHRLRHAVLSAYRFQRPQPPGIALADLRRATWDEVEVRLDYCDAKGAVTQRQVKPLGLVYFDRSTVLIAWCGLRDDVRVFRVDRIAGFEATDVSFRPHRVPMLRDALAQMRADRAACAPQADVEPDAPEG</sequence>
<dbReference type="SUPFAM" id="SSF46785">
    <property type="entry name" value="Winged helix' DNA-binding domain"/>
    <property type="match status" value="1"/>
</dbReference>
<dbReference type="Pfam" id="PF08279">
    <property type="entry name" value="HTH_11"/>
    <property type="match status" value="1"/>
</dbReference>
<feature type="domain" description="WYL" evidence="2">
    <location>
        <begin position="151"/>
        <end position="215"/>
    </location>
</feature>
<dbReference type="PANTHER" id="PTHR34580:SF3">
    <property type="entry name" value="PROTEIN PAFB"/>
    <property type="match status" value="1"/>
</dbReference>
<evidence type="ECO:0000259" key="2">
    <source>
        <dbReference type="Pfam" id="PF13280"/>
    </source>
</evidence>
<name>A0AAN1LC87_9RHOB</name>